<dbReference type="EMBL" id="WMLB01000016">
    <property type="protein sequence ID" value="MTH67743.1"/>
    <property type="molecule type" value="Genomic_DNA"/>
</dbReference>
<feature type="chain" id="PRO_5026157188" description="PepSY domain-containing protein" evidence="2">
    <location>
        <begin position="28"/>
        <end position="120"/>
    </location>
</feature>
<keyword evidence="5" id="KW-1185">Reference proteome</keyword>
<evidence type="ECO:0000313" key="5">
    <source>
        <dbReference type="Proteomes" id="UP000433071"/>
    </source>
</evidence>
<reference evidence="4 5" key="1">
    <citation type="submission" date="2019-11" db="EMBL/GenBank/DDBJ databases">
        <title>Agromyces kandeliae sp. nov., isolated from mangrove soil.</title>
        <authorList>
            <person name="Wang R."/>
        </authorList>
    </citation>
    <scope>NUCLEOTIDE SEQUENCE [LARGE SCALE GENOMIC DNA]</scope>
    <source>
        <strain evidence="4 5">JCM 11433</strain>
    </source>
</reference>
<evidence type="ECO:0000313" key="4">
    <source>
        <dbReference type="EMBL" id="MTH67743.1"/>
    </source>
</evidence>
<comment type="caution">
    <text evidence="4">The sequence shown here is derived from an EMBL/GenBank/DDBJ whole genome shotgun (WGS) entry which is preliminary data.</text>
</comment>
<dbReference type="AlphaFoldDB" id="A0A6I3MB71"/>
<dbReference type="Proteomes" id="UP000433071">
    <property type="component" value="Unassembled WGS sequence"/>
</dbReference>
<feature type="signal peptide" evidence="2">
    <location>
        <begin position="1"/>
        <end position="27"/>
    </location>
</feature>
<feature type="domain" description="PepSY" evidence="3">
    <location>
        <begin position="55"/>
        <end position="98"/>
    </location>
</feature>
<name>A0A6I3MB71_9MICO</name>
<evidence type="ECO:0000256" key="2">
    <source>
        <dbReference type="SAM" id="SignalP"/>
    </source>
</evidence>
<evidence type="ECO:0000256" key="1">
    <source>
        <dbReference type="SAM" id="MobiDB-lite"/>
    </source>
</evidence>
<feature type="region of interest" description="Disordered" evidence="1">
    <location>
        <begin position="31"/>
        <end position="54"/>
    </location>
</feature>
<dbReference type="Pfam" id="PF03413">
    <property type="entry name" value="PepSY"/>
    <property type="match status" value="1"/>
</dbReference>
<organism evidence="4 5">
    <name type="scientific">Agromyces bracchium</name>
    <dbReference type="NCBI Taxonomy" id="88376"/>
    <lineage>
        <taxon>Bacteria</taxon>
        <taxon>Bacillati</taxon>
        <taxon>Actinomycetota</taxon>
        <taxon>Actinomycetes</taxon>
        <taxon>Micrococcales</taxon>
        <taxon>Microbacteriaceae</taxon>
        <taxon>Agromyces</taxon>
    </lineage>
</organism>
<sequence length="120" mass="12407">MKKRTIWITSAAAAGVLALGGTAIAYAATDGFETEEPAGSTQESETDEQLTGQDLEQATDAALAEAGGGEVVDAEREDDPGVAYEVDVKLDSGSYVEISLDEAFDVVSVEDDDAEGADDD</sequence>
<proteinExistence type="predicted"/>
<dbReference type="RefSeq" id="WP_155050840.1">
    <property type="nucleotide sequence ID" value="NZ_BAAAIB010000010.1"/>
</dbReference>
<keyword evidence="2" id="KW-0732">Signal</keyword>
<dbReference type="InterPro" id="IPR025711">
    <property type="entry name" value="PepSY"/>
</dbReference>
<dbReference type="Gene3D" id="3.30.505.20">
    <property type="match status" value="1"/>
</dbReference>
<evidence type="ECO:0000259" key="3">
    <source>
        <dbReference type="Pfam" id="PF03413"/>
    </source>
</evidence>
<accession>A0A6I3MB71</accession>
<protein>
    <recommendedName>
        <fullName evidence="3">PepSY domain-containing protein</fullName>
    </recommendedName>
</protein>
<gene>
    <name evidence="4" type="ORF">GJ743_05085</name>
</gene>